<feature type="region of interest" description="Disordered" evidence="1">
    <location>
        <begin position="515"/>
        <end position="535"/>
    </location>
</feature>
<feature type="compositionally biased region" description="Polar residues" evidence="1">
    <location>
        <begin position="298"/>
        <end position="342"/>
    </location>
</feature>
<feature type="region of interest" description="Disordered" evidence="1">
    <location>
        <begin position="664"/>
        <end position="693"/>
    </location>
</feature>
<dbReference type="Proteomes" id="UP000039865">
    <property type="component" value="Unassembled WGS sequence"/>
</dbReference>
<feature type="compositionally biased region" description="Polar residues" evidence="1">
    <location>
        <begin position="677"/>
        <end position="693"/>
    </location>
</feature>
<name>A0A078A676_STYLE</name>
<dbReference type="InParanoid" id="A0A078A676"/>
<evidence type="ECO:0000313" key="2">
    <source>
        <dbReference type="EMBL" id="CDW77070.1"/>
    </source>
</evidence>
<reference evidence="2 3" key="1">
    <citation type="submission" date="2014-06" db="EMBL/GenBank/DDBJ databases">
        <authorList>
            <person name="Swart Estienne"/>
        </authorList>
    </citation>
    <scope>NUCLEOTIDE SEQUENCE [LARGE SCALE GENOMIC DNA]</scope>
    <source>
        <strain evidence="2 3">130c</strain>
    </source>
</reference>
<proteinExistence type="predicted"/>
<dbReference type="EMBL" id="CCKQ01005807">
    <property type="protein sequence ID" value="CDW77070.1"/>
    <property type="molecule type" value="Genomic_DNA"/>
</dbReference>
<keyword evidence="3" id="KW-1185">Reference proteome</keyword>
<feature type="region of interest" description="Disordered" evidence="1">
    <location>
        <begin position="417"/>
        <end position="438"/>
    </location>
</feature>
<evidence type="ECO:0000313" key="3">
    <source>
        <dbReference type="Proteomes" id="UP000039865"/>
    </source>
</evidence>
<dbReference type="AlphaFoldDB" id="A0A078A676"/>
<protein>
    <submittedName>
        <fullName evidence="2">Uncharacterized protein</fullName>
    </submittedName>
</protein>
<accession>A0A078A676</accession>
<organism evidence="2 3">
    <name type="scientific">Stylonychia lemnae</name>
    <name type="common">Ciliate</name>
    <dbReference type="NCBI Taxonomy" id="5949"/>
    <lineage>
        <taxon>Eukaryota</taxon>
        <taxon>Sar</taxon>
        <taxon>Alveolata</taxon>
        <taxon>Ciliophora</taxon>
        <taxon>Intramacronucleata</taxon>
        <taxon>Spirotrichea</taxon>
        <taxon>Stichotrichia</taxon>
        <taxon>Sporadotrichida</taxon>
        <taxon>Oxytrichidae</taxon>
        <taxon>Stylonychinae</taxon>
        <taxon>Stylonychia</taxon>
    </lineage>
</organism>
<feature type="compositionally biased region" description="Acidic residues" evidence="1">
    <location>
        <begin position="284"/>
        <end position="296"/>
    </location>
</feature>
<gene>
    <name evidence="2" type="primary">Contig9428.g10089</name>
    <name evidence="2" type="ORF">STYLEM_6038</name>
</gene>
<sequence length="709" mass="81406">MEFLRNLEESHEDLIQVLVIQLNGLQTIQDDPDPAVDLLIDESGESLNLQNVKRLLIKQLLCSVIRQGVDKLDDYKKDRVLQKSMLASMHQWVERLNKEYVKVSDEDYNPFKSIMKRNDPNSKDEYNKTGDIKGDRLDINYINSVYDDNLTQRLINYNTSTHLNAINVKSDPEMYMTFQKDGKPYKSGPGYNMAEGSIDEDATTLPQSERLPTKTSMDVKSSILNFNTSMSPLEKDPSKRFIIQPQYYEGKELERYLSQKNQDSAFNTIQTNSIKKLPEQYIQDDDDDDEMEESDNDLQANQRGDSLQNPSSKILNHNNVNTGGQNSIKQYNPFSQRQNQPNSIESQDLRLPQIQSNYLKGTQSSFNSTDGIGSSFNYPLGIVYSAQNKQSNSRFFRQFVPMKGVPKIIDLTKDNVNEQIDGPSKDQNQHLSPAKSKKKINKTFIQGRTSVFMEGKKLPDQQMFNEFKYNMNQYISMDPEDLAQETSFHKKEKILTMQAQQSIYFLRDYKPFEEVQLDPPSPKKEEENQDANQKAENKRLSFIVVRKETPPRNPLVISALESQDEMLTTKIKNMQQTLSALANHSKSLGKSATNYPFLSRGLDVEHESLEDIEILKKHLASIGMNVPARILKNAIFLPRDIDAENRKYPRIIDMLFSEEQLMPKKKVKRAKTKDGRSSSSKQNDSLPLIKNKNNPTAGYNAKLFYNINA</sequence>
<feature type="region of interest" description="Disordered" evidence="1">
    <location>
        <begin position="284"/>
        <end position="342"/>
    </location>
</feature>
<evidence type="ECO:0000256" key="1">
    <source>
        <dbReference type="SAM" id="MobiDB-lite"/>
    </source>
</evidence>